<dbReference type="OrthoDB" id="283467at2"/>
<dbReference type="AlphaFoldDB" id="A0A5C1AHH6"/>
<evidence type="ECO:0000313" key="1">
    <source>
        <dbReference type="EMBL" id="QEL18889.1"/>
    </source>
</evidence>
<protein>
    <submittedName>
        <fullName evidence="1">Uncharacterized protein</fullName>
    </submittedName>
</protein>
<name>A0A5C1AHH6_9BACT</name>
<evidence type="ECO:0000313" key="2">
    <source>
        <dbReference type="Proteomes" id="UP000324974"/>
    </source>
</evidence>
<organism evidence="1 2">
    <name type="scientific">Limnoglobus roseus</name>
    <dbReference type="NCBI Taxonomy" id="2598579"/>
    <lineage>
        <taxon>Bacteria</taxon>
        <taxon>Pseudomonadati</taxon>
        <taxon>Planctomycetota</taxon>
        <taxon>Planctomycetia</taxon>
        <taxon>Gemmatales</taxon>
        <taxon>Gemmataceae</taxon>
        <taxon>Limnoglobus</taxon>
    </lineage>
</organism>
<keyword evidence="2" id="KW-1185">Reference proteome</keyword>
<sequence length="76" mass="8588">MRFQEAVAELRAKFPNAALSPSVVQGESVNRAVRIDFKKGKNWMFAGRDGDGTEVMVYFNDNERVISCTEIEPYAE</sequence>
<dbReference type="RefSeq" id="WP_149113334.1">
    <property type="nucleotide sequence ID" value="NZ_CP042425.1"/>
</dbReference>
<accession>A0A5C1AHH6</accession>
<dbReference type="KEGG" id="lrs:PX52LOC_05933"/>
<proteinExistence type="predicted"/>
<reference evidence="2" key="1">
    <citation type="submission" date="2019-08" db="EMBL/GenBank/DDBJ databases">
        <title>Limnoglobus roseus gen. nov., sp. nov., a novel freshwater planctomycete with a giant genome from the family Gemmataceae.</title>
        <authorList>
            <person name="Kulichevskaya I.S."/>
            <person name="Naumoff D.G."/>
            <person name="Miroshnikov K."/>
            <person name="Ivanova A."/>
            <person name="Philippov D.A."/>
            <person name="Hakobyan A."/>
            <person name="Rijpstra I.C."/>
            <person name="Sinninghe Damste J.S."/>
            <person name="Liesack W."/>
            <person name="Dedysh S.N."/>
        </authorList>
    </citation>
    <scope>NUCLEOTIDE SEQUENCE [LARGE SCALE GENOMIC DNA]</scope>
    <source>
        <strain evidence="2">PX52</strain>
    </source>
</reference>
<gene>
    <name evidence="1" type="ORF">PX52LOC_05933</name>
</gene>
<dbReference type="EMBL" id="CP042425">
    <property type="protein sequence ID" value="QEL18889.1"/>
    <property type="molecule type" value="Genomic_DNA"/>
</dbReference>
<dbReference type="Proteomes" id="UP000324974">
    <property type="component" value="Chromosome"/>
</dbReference>